<proteinExistence type="inferred from homology"/>
<dbReference type="GO" id="GO:0046656">
    <property type="term" value="P:folic acid biosynthetic process"/>
    <property type="evidence" value="ECO:0007669"/>
    <property type="project" value="UniProtKB-KW"/>
</dbReference>
<dbReference type="HOGENOM" id="CLU_015869_1_1_0"/>
<comment type="similarity">
    <text evidence="4 18">Belongs to the folylpolyglutamate synthase family.</text>
</comment>
<keyword evidence="11 18" id="KW-0547">Nucleotide-binding</keyword>
<dbReference type="SUPFAM" id="SSF53244">
    <property type="entry name" value="MurD-like peptide ligases, peptide-binding domain"/>
    <property type="match status" value="1"/>
</dbReference>
<evidence type="ECO:0000256" key="7">
    <source>
        <dbReference type="ARBA" id="ARBA00013025"/>
    </source>
</evidence>
<comment type="pathway">
    <text evidence="3">Cofactor biosynthesis; tetrahydrofolylpolyglutamate biosynthesis.</text>
</comment>
<dbReference type="GO" id="GO:0016787">
    <property type="term" value="F:hydrolase activity"/>
    <property type="evidence" value="ECO:0007669"/>
    <property type="project" value="UniProtKB-KW"/>
</dbReference>
<evidence type="ECO:0000256" key="13">
    <source>
        <dbReference type="ARBA" id="ARBA00022842"/>
    </source>
</evidence>
<evidence type="ECO:0000256" key="14">
    <source>
        <dbReference type="ARBA" id="ARBA00022909"/>
    </source>
</evidence>
<dbReference type="KEGG" id="dtn:DTL3_1706"/>
<comment type="catalytic activity">
    <reaction evidence="17">
        <text>7,8-dihydropteroate + L-glutamate + ATP = 7,8-dihydrofolate + ADP + phosphate + H(+)</text>
        <dbReference type="Rhea" id="RHEA:23584"/>
        <dbReference type="ChEBI" id="CHEBI:15378"/>
        <dbReference type="ChEBI" id="CHEBI:17839"/>
        <dbReference type="ChEBI" id="CHEBI:29985"/>
        <dbReference type="ChEBI" id="CHEBI:30616"/>
        <dbReference type="ChEBI" id="CHEBI:43474"/>
        <dbReference type="ChEBI" id="CHEBI:57451"/>
        <dbReference type="ChEBI" id="CHEBI:456216"/>
        <dbReference type="EC" id="6.3.2.12"/>
    </reaction>
</comment>
<keyword evidence="10" id="KW-0479">Metal-binding</keyword>
<evidence type="ECO:0000313" key="22">
    <source>
        <dbReference type="Proteomes" id="UP000032809"/>
    </source>
</evidence>
<dbReference type="EMBL" id="LN824141">
    <property type="protein sequence ID" value="CEP78994.1"/>
    <property type="molecule type" value="Genomic_DNA"/>
</dbReference>
<dbReference type="GO" id="GO:0008841">
    <property type="term" value="F:dihydrofolate synthase activity"/>
    <property type="evidence" value="ECO:0007669"/>
    <property type="project" value="UniProtKB-EC"/>
</dbReference>
<name>A0A0C7P584_DEFTU</name>
<evidence type="ECO:0000256" key="12">
    <source>
        <dbReference type="ARBA" id="ARBA00022840"/>
    </source>
</evidence>
<keyword evidence="12 18" id="KW-0067">ATP-binding</keyword>
<evidence type="ECO:0000259" key="20">
    <source>
        <dbReference type="Pfam" id="PF08245"/>
    </source>
</evidence>
<evidence type="ECO:0000256" key="17">
    <source>
        <dbReference type="ARBA" id="ARBA00049161"/>
    </source>
</evidence>
<dbReference type="FunFam" id="3.40.1190.10:FF:000004">
    <property type="entry name" value="Dihydrofolate synthase/folylpolyglutamate synthase"/>
    <property type="match status" value="1"/>
</dbReference>
<evidence type="ECO:0000256" key="10">
    <source>
        <dbReference type="ARBA" id="ARBA00022723"/>
    </source>
</evidence>
<keyword evidence="21" id="KW-0378">Hydrolase</keyword>
<evidence type="ECO:0000256" key="3">
    <source>
        <dbReference type="ARBA" id="ARBA00005150"/>
    </source>
</evidence>
<dbReference type="PIRSF" id="PIRSF001563">
    <property type="entry name" value="Folylpolyglu_synth"/>
    <property type="match status" value="1"/>
</dbReference>
<gene>
    <name evidence="21" type="primary">folC</name>
    <name evidence="21" type="ORF">DTL3_1706</name>
</gene>
<dbReference type="RefSeq" id="WP_045088335.1">
    <property type="nucleotide sequence ID" value="NZ_LN824141.1"/>
</dbReference>
<dbReference type="Gene3D" id="3.90.190.20">
    <property type="entry name" value="Mur ligase, C-terminal domain"/>
    <property type="match status" value="1"/>
</dbReference>
<dbReference type="GO" id="GO:0004326">
    <property type="term" value="F:tetrahydrofolylpolyglutamate synthase activity"/>
    <property type="evidence" value="ECO:0007669"/>
    <property type="project" value="UniProtKB-EC"/>
</dbReference>
<dbReference type="Pfam" id="PF02875">
    <property type="entry name" value="Mur_ligase_C"/>
    <property type="match status" value="1"/>
</dbReference>
<dbReference type="InterPro" id="IPR036565">
    <property type="entry name" value="Mur-like_cat_sf"/>
</dbReference>
<evidence type="ECO:0000256" key="6">
    <source>
        <dbReference type="ARBA" id="ARBA00013023"/>
    </source>
</evidence>
<dbReference type="InterPro" id="IPR001645">
    <property type="entry name" value="Folylpolyglutamate_synth"/>
</dbReference>
<evidence type="ECO:0000256" key="16">
    <source>
        <dbReference type="ARBA" id="ARBA00047493"/>
    </source>
</evidence>
<dbReference type="STRING" id="1006576.DTL3_1706"/>
<protein>
    <recommendedName>
        <fullName evidence="8">Dihydrofolate synthase/folylpolyglutamate synthase</fullName>
        <ecNumber evidence="6">6.3.2.12</ecNumber>
        <ecNumber evidence="7">6.3.2.17</ecNumber>
    </recommendedName>
    <alternativeName>
        <fullName evidence="15">Tetrahydrofolylpolyglutamate synthase</fullName>
    </alternativeName>
</protein>
<feature type="domain" description="Mur ligase C-terminal" evidence="19">
    <location>
        <begin position="302"/>
        <end position="420"/>
    </location>
</feature>
<dbReference type="InterPro" id="IPR036615">
    <property type="entry name" value="Mur_ligase_C_dom_sf"/>
</dbReference>
<dbReference type="OrthoDB" id="9809356at2"/>
<evidence type="ECO:0000259" key="19">
    <source>
        <dbReference type="Pfam" id="PF02875"/>
    </source>
</evidence>
<organism evidence="21 22">
    <name type="scientific">Defluviitoga tunisiensis</name>
    <dbReference type="NCBI Taxonomy" id="1006576"/>
    <lineage>
        <taxon>Bacteria</taxon>
        <taxon>Thermotogati</taxon>
        <taxon>Thermotogota</taxon>
        <taxon>Thermotogae</taxon>
        <taxon>Petrotogales</taxon>
        <taxon>Petrotogaceae</taxon>
        <taxon>Defluviitoga</taxon>
    </lineage>
</organism>
<dbReference type="Pfam" id="PF08245">
    <property type="entry name" value="Mur_ligase_M"/>
    <property type="match status" value="1"/>
</dbReference>
<dbReference type="AlphaFoldDB" id="A0A0C7P584"/>
<comment type="catalytic activity">
    <reaction evidence="16">
        <text>(6S)-5,6,7,8-tetrahydrofolyl-(gamma-L-Glu)(n) + L-glutamate + ATP = (6S)-5,6,7,8-tetrahydrofolyl-(gamma-L-Glu)(n+1) + ADP + phosphate + H(+)</text>
        <dbReference type="Rhea" id="RHEA:10580"/>
        <dbReference type="Rhea" id="RHEA-COMP:14738"/>
        <dbReference type="Rhea" id="RHEA-COMP:14740"/>
        <dbReference type="ChEBI" id="CHEBI:15378"/>
        <dbReference type="ChEBI" id="CHEBI:29985"/>
        <dbReference type="ChEBI" id="CHEBI:30616"/>
        <dbReference type="ChEBI" id="CHEBI:43474"/>
        <dbReference type="ChEBI" id="CHEBI:141005"/>
        <dbReference type="ChEBI" id="CHEBI:456216"/>
        <dbReference type="EC" id="6.3.2.17"/>
    </reaction>
</comment>
<dbReference type="PANTHER" id="PTHR11136:SF0">
    <property type="entry name" value="DIHYDROFOLATE SYNTHETASE-RELATED"/>
    <property type="match status" value="1"/>
</dbReference>
<dbReference type="GO" id="GO:0046872">
    <property type="term" value="F:metal ion binding"/>
    <property type="evidence" value="ECO:0007669"/>
    <property type="project" value="UniProtKB-KW"/>
</dbReference>
<evidence type="ECO:0000256" key="1">
    <source>
        <dbReference type="ARBA" id="ARBA00001946"/>
    </source>
</evidence>
<dbReference type="PATRIC" id="fig|1006576.9.peg.1703"/>
<evidence type="ECO:0000256" key="4">
    <source>
        <dbReference type="ARBA" id="ARBA00008276"/>
    </source>
</evidence>
<evidence type="ECO:0000256" key="18">
    <source>
        <dbReference type="PIRNR" id="PIRNR001563"/>
    </source>
</evidence>
<dbReference type="GO" id="GO:0005737">
    <property type="term" value="C:cytoplasm"/>
    <property type="evidence" value="ECO:0007669"/>
    <property type="project" value="TreeGrafter"/>
</dbReference>
<accession>A0A0C7P584</accession>
<dbReference type="InterPro" id="IPR018109">
    <property type="entry name" value="Folylpolyglutamate_synth_CS"/>
</dbReference>
<reference evidence="22" key="1">
    <citation type="submission" date="2014-11" db="EMBL/GenBank/DDBJ databases">
        <authorList>
            <person name="Wibberg D."/>
        </authorList>
    </citation>
    <scope>NUCLEOTIDE SEQUENCE [LARGE SCALE GENOMIC DNA]</scope>
    <source>
        <strain evidence="22">L3</strain>
    </source>
</reference>
<feature type="domain" description="Mur ligase central" evidence="20">
    <location>
        <begin position="46"/>
        <end position="275"/>
    </location>
</feature>
<evidence type="ECO:0000256" key="8">
    <source>
        <dbReference type="ARBA" id="ARBA00019357"/>
    </source>
</evidence>
<dbReference type="PANTHER" id="PTHR11136">
    <property type="entry name" value="FOLYLPOLYGLUTAMATE SYNTHASE-RELATED"/>
    <property type="match status" value="1"/>
</dbReference>
<dbReference type="EC" id="6.3.2.17" evidence="7"/>
<keyword evidence="9 18" id="KW-0436">Ligase</keyword>
<comment type="subunit">
    <text evidence="5">Monomer.</text>
</comment>
<evidence type="ECO:0000256" key="11">
    <source>
        <dbReference type="ARBA" id="ARBA00022741"/>
    </source>
</evidence>
<evidence type="ECO:0000256" key="9">
    <source>
        <dbReference type="ARBA" id="ARBA00022598"/>
    </source>
</evidence>
<keyword evidence="14" id="KW-0289">Folate biosynthesis</keyword>
<dbReference type="PROSITE" id="PS01012">
    <property type="entry name" value="FOLYLPOLYGLU_SYNT_2"/>
    <property type="match status" value="1"/>
</dbReference>
<evidence type="ECO:0000256" key="2">
    <source>
        <dbReference type="ARBA" id="ARBA00004799"/>
    </source>
</evidence>
<keyword evidence="13" id="KW-0460">Magnesium</keyword>
<comment type="cofactor">
    <cofactor evidence="1">
        <name>Mg(2+)</name>
        <dbReference type="ChEBI" id="CHEBI:18420"/>
    </cofactor>
</comment>
<dbReference type="NCBIfam" id="TIGR01499">
    <property type="entry name" value="folC"/>
    <property type="match status" value="1"/>
</dbReference>
<evidence type="ECO:0000256" key="5">
    <source>
        <dbReference type="ARBA" id="ARBA00011245"/>
    </source>
</evidence>
<dbReference type="Gene3D" id="3.40.1190.10">
    <property type="entry name" value="Mur-like, catalytic domain"/>
    <property type="match status" value="1"/>
</dbReference>
<evidence type="ECO:0000256" key="15">
    <source>
        <dbReference type="ARBA" id="ARBA00030592"/>
    </source>
</evidence>
<dbReference type="InterPro" id="IPR013221">
    <property type="entry name" value="Mur_ligase_cen"/>
</dbReference>
<keyword evidence="22" id="KW-1185">Reference proteome</keyword>
<dbReference type="InterPro" id="IPR004101">
    <property type="entry name" value="Mur_ligase_C"/>
</dbReference>
<dbReference type="Proteomes" id="UP000032809">
    <property type="component" value="Chromosome I"/>
</dbReference>
<dbReference type="EC" id="6.3.2.12" evidence="6"/>
<dbReference type="SUPFAM" id="SSF53623">
    <property type="entry name" value="MurD-like peptide ligases, catalytic domain"/>
    <property type="match status" value="1"/>
</dbReference>
<comment type="pathway">
    <text evidence="2">Cofactor biosynthesis; tetrahydrofolate biosynthesis; 7,8-dihydrofolate from 2-amino-4-hydroxy-6-hydroxymethyl-7,8-dihydropteridine diphosphate and 4-aminobenzoate: step 2/2.</text>
</comment>
<sequence>MEFANLIDNLYERGSANFAIKLGLSRIEELVQRIGNPQNKFKIIHITGTNGKGSVTKAVSDIFIGQGMKVGTYISPHLVSITERIKVNSTNISENEFVQTYIEIEDAIKAMDNKGVDFSPSFFEIMTALAFKFFEKEKVDLAVLEVGLGGRLDATNVVNSDVSVITSIAIDHTKTLGDSLEKIAYEKAGILKKDNFLILGNIDHAPKKVILDKAEEVGVKKIFEYNKDFRYENPRFHINENMLNYKGLKLDLNDLQFKANGTFQMQNVTISLAAAEAFAEKYGINLSVDKLRDSMKNFFWEGRFDYTEINGKKLILDGAHNVAAAEQLKNSVEVYCSNDKKTAMIGILNDKDYINIAKIISPIFDKIIITSVPTSRGKDPAAVFEEFKKWNNNVEFIPDTSEAFMKLFSEKSDVYFVTGSLYLVGKIKEYLSTNLIFSK</sequence>
<dbReference type="GO" id="GO:0005524">
    <property type="term" value="F:ATP binding"/>
    <property type="evidence" value="ECO:0007669"/>
    <property type="project" value="UniProtKB-KW"/>
</dbReference>
<evidence type="ECO:0000313" key="21">
    <source>
        <dbReference type="EMBL" id="CEP78994.1"/>
    </source>
</evidence>